<feature type="transmembrane region" description="Helical" evidence="7">
    <location>
        <begin position="138"/>
        <end position="159"/>
    </location>
</feature>
<comment type="subcellular location">
    <subcellularLocation>
        <location evidence="1">Cell membrane</location>
        <topology evidence="1">Multi-pass membrane protein</topology>
    </subcellularLocation>
</comment>
<feature type="transmembrane region" description="Helical" evidence="7">
    <location>
        <begin position="171"/>
        <end position="191"/>
    </location>
</feature>
<sequence>MTTPRRARTAWSSWRGSRLSIITSEICVSRVLSSVSWLFFGQVGRIASQLVGVSVIARLLTPADFGVIAIALMVSNLAGLLRDMGTGPAAIRSPDGSARFLGGIYSVQLVIGLILAAALLLLAQPLASFYRVDALERVLIIFSVVFPLSALGGVHLIVLERAQRYRDISAIDLLAYVGGLLVAVALASAGIGVESLAAQAVVSAALQTILQRRAAGMVLRPTHPRHARSAAGGSLAVTSFHLMNYVVRNSDTGVAGRLASADFVGAYSMAGRIAQMPTQLIGMLVSRVSVPMLSAEGLDRDTLAHNAQRMIAGTLLASALVCLVLVALRQTVTALLFGAQWLDSVPPQLVWLLPAAALTSTSAVVVGVMTAFGATVALTRTGVLSAIAHALALLAGLSVDVRWLPASILASALMALGIALLQLRAVQADRAMSPVRLMPLVPVVLLLVACALWSDTLLLAAAGSDPVRPIGLELLEAGAVALLLSALAAGQWRAWGRRPTLDPESASERKTA</sequence>
<evidence type="ECO:0000256" key="4">
    <source>
        <dbReference type="ARBA" id="ARBA00022692"/>
    </source>
</evidence>
<feature type="transmembrane region" description="Helical" evidence="7">
    <location>
        <begin position="349"/>
        <end position="370"/>
    </location>
</feature>
<feature type="transmembrane region" description="Helical" evidence="7">
    <location>
        <begin position="21"/>
        <end position="40"/>
    </location>
</feature>
<feature type="transmembrane region" description="Helical" evidence="7">
    <location>
        <begin position="377"/>
        <end position="397"/>
    </location>
</feature>
<evidence type="ECO:0000313" key="9">
    <source>
        <dbReference type="Proteomes" id="UP000323522"/>
    </source>
</evidence>
<comment type="similarity">
    <text evidence="2">Belongs to the polysaccharide synthase family.</text>
</comment>
<dbReference type="Proteomes" id="UP000323522">
    <property type="component" value="Chromosome"/>
</dbReference>
<evidence type="ECO:0000313" key="8">
    <source>
        <dbReference type="EMBL" id="QEN01807.1"/>
    </source>
</evidence>
<dbReference type="KEGG" id="snn:EWH46_14170"/>
<feature type="transmembrane region" description="Helical" evidence="7">
    <location>
        <begin position="60"/>
        <end position="81"/>
    </location>
</feature>
<organism evidence="8 9">
    <name type="scientific">Sphaerotilus sulfidivorans</name>
    <dbReference type="NCBI Taxonomy" id="639200"/>
    <lineage>
        <taxon>Bacteria</taxon>
        <taxon>Pseudomonadati</taxon>
        <taxon>Pseudomonadota</taxon>
        <taxon>Betaproteobacteria</taxon>
        <taxon>Burkholderiales</taxon>
        <taxon>Sphaerotilaceae</taxon>
        <taxon>Sphaerotilus</taxon>
    </lineage>
</organism>
<evidence type="ECO:0000256" key="3">
    <source>
        <dbReference type="ARBA" id="ARBA00022475"/>
    </source>
</evidence>
<feature type="transmembrane region" description="Helical" evidence="7">
    <location>
        <begin position="310"/>
        <end position="329"/>
    </location>
</feature>
<keyword evidence="5 7" id="KW-1133">Transmembrane helix</keyword>
<proteinExistence type="inferred from homology"/>
<dbReference type="PANTHER" id="PTHR30250:SF10">
    <property type="entry name" value="LIPOPOLYSACCHARIDE BIOSYNTHESIS PROTEIN WZXC"/>
    <property type="match status" value="1"/>
</dbReference>
<feature type="transmembrane region" description="Helical" evidence="7">
    <location>
        <begin position="403"/>
        <end position="423"/>
    </location>
</feature>
<evidence type="ECO:0000256" key="2">
    <source>
        <dbReference type="ARBA" id="ARBA00007430"/>
    </source>
</evidence>
<evidence type="ECO:0000256" key="6">
    <source>
        <dbReference type="ARBA" id="ARBA00023136"/>
    </source>
</evidence>
<name>A0A5C1Q2M3_9BURK</name>
<keyword evidence="3" id="KW-1003">Cell membrane</keyword>
<gene>
    <name evidence="8" type="ORF">EWH46_14170</name>
</gene>
<protein>
    <recommendedName>
        <fullName evidence="10">Lipopolysaccharide biosynthesis protein</fullName>
    </recommendedName>
</protein>
<feature type="transmembrane region" description="Helical" evidence="7">
    <location>
        <begin position="474"/>
        <end position="492"/>
    </location>
</feature>
<dbReference type="GO" id="GO:0005886">
    <property type="term" value="C:plasma membrane"/>
    <property type="evidence" value="ECO:0007669"/>
    <property type="project" value="UniProtKB-SubCell"/>
</dbReference>
<dbReference type="AlphaFoldDB" id="A0A5C1Q2M3"/>
<evidence type="ECO:0000256" key="1">
    <source>
        <dbReference type="ARBA" id="ARBA00004651"/>
    </source>
</evidence>
<dbReference type="InterPro" id="IPR050833">
    <property type="entry name" value="Poly_Biosynth_Transport"/>
</dbReference>
<reference evidence="8 9" key="1">
    <citation type="submission" date="2019-02" db="EMBL/GenBank/DDBJ databases">
        <title>Complete Genome Sequence and Methylome Analysis of Sphaerotilus natans subsp. sulfidivorans D-507.</title>
        <authorList>
            <person name="Fomenkov A."/>
            <person name="Gridneva E."/>
            <person name="Smolyakov D."/>
            <person name="Dubinina G."/>
            <person name="Vincze T."/>
            <person name="Grabovich M."/>
            <person name="Roberts R.J."/>
        </authorList>
    </citation>
    <scope>NUCLEOTIDE SEQUENCE [LARGE SCALE GENOMIC DNA]</scope>
    <source>
        <strain evidence="8 9">D-507</strain>
    </source>
</reference>
<dbReference type="OrthoDB" id="8538786at2"/>
<keyword evidence="4 7" id="KW-0812">Transmembrane</keyword>
<feature type="transmembrane region" description="Helical" evidence="7">
    <location>
        <begin position="435"/>
        <end position="454"/>
    </location>
</feature>
<evidence type="ECO:0000256" key="5">
    <source>
        <dbReference type="ARBA" id="ARBA00022989"/>
    </source>
</evidence>
<dbReference type="PANTHER" id="PTHR30250">
    <property type="entry name" value="PST FAMILY PREDICTED COLANIC ACID TRANSPORTER"/>
    <property type="match status" value="1"/>
</dbReference>
<dbReference type="Pfam" id="PF13440">
    <property type="entry name" value="Polysacc_synt_3"/>
    <property type="match status" value="1"/>
</dbReference>
<evidence type="ECO:0008006" key="10">
    <source>
        <dbReference type="Google" id="ProtNLM"/>
    </source>
</evidence>
<evidence type="ECO:0000256" key="7">
    <source>
        <dbReference type="SAM" id="Phobius"/>
    </source>
</evidence>
<feature type="transmembrane region" description="Helical" evidence="7">
    <location>
        <begin position="102"/>
        <end position="126"/>
    </location>
</feature>
<keyword evidence="6 7" id="KW-0472">Membrane</keyword>
<accession>A0A5C1Q2M3</accession>
<dbReference type="EMBL" id="CP035708">
    <property type="protein sequence ID" value="QEN01807.1"/>
    <property type="molecule type" value="Genomic_DNA"/>
</dbReference>